<dbReference type="HAMAP" id="MF_01214">
    <property type="entry name" value="GfcR"/>
    <property type="match status" value="1"/>
</dbReference>
<dbReference type="GO" id="GO:0006222">
    <property type="term" value="P:UMP biosynthetic process"/>
    <property type="evidence" value="ECO:0007669"/>
    <property type="project" value="TreeGrafter"/>
</dbReference>
<dbReference type="GO" id="GO:0019856">
    <property type="term" value="P:pyrimidine nucleobase biosynthetic process"/>
    <property type="evidence" value="ECO:0007669"/>
    <property type="project" value="TreeGrafter"/>
</dbReference>
<dbReference type="Gene3D" id="3.40.50.2020">
    <property type="match status" value="1"/>
</dbReference>
<dbReference type="Pfam" id="PF00156">
    <property type="entry name" value="Pribosyltran"/>
    <property type="match status" value="1"/>
</dbReference>
<dbReference type="GO" id="GO:0003677">
    <property type="term" value="F:DNA binding"/>
    <property type="evidence" value="ECO:0007669"/>
    <property type="project" value="UniProtKB-UniRule"/>
</dbReference>
<name>A0A0E3QYW0_METBA</name>
<keyword evidence="7" id="KW-1185">Reference proteome</keyword>
<evidence type="ECO:0000256" key="3">
    <source>
        <dbReference type="ARBA" id="ARBA00023163"/>
    </source>
</evidence>
<dbReference type="EMBL" id="CP009528">
    <property type="protein sequence ID" value="AKB56112.1"/>
    <property type="molecule type" value="Genomic_DNA"/>
</dbReference>
<dbReference type="HOGENOM" id="CLU_111001_0_0_2"/>
<comment type="similarity">
    <text evidence="4">Belongs to the purine/pyrimidine phosphoribosyltransferase family. GfcR subfamily.</text>
</comment>
<organism evidence="6 7">
    <name type="scientific">Methanosarcina barkeri MS</name>
    <dbReference type="NCBI Taxonomy" id="1434108"/>
    <lineage>
        <taxon>Archaea</taxon>
        <taxon>Methanobacteriati</taxon>
        <taxon>Methanobacteriota</taxon>
        <taxon>Stenosarchaea group</taxon>
        <taxon>Methanomicrobia</taxon>
        <taxon>Methanosarcinales</taxon>
        <taxon>Methanosarcinaceae</taxon>
        <taxon>Methanosarcina</taxon>
    </lineage>
</organism>
<dbReference type="InterPro" id="IPR022854">
    <property type="entry name" value="GfcR-like"/>
</dbReference>
<dbReference type="PATRIC" id="fig|1434108.4.peg.3949"/>
<keyword evidence="1 4" id="KW-0805">Transcription regulation</keyword>
<gene>
    <name evidence="4" type="primary">gfcR</name>
    <name evidence="6" type="ORF">MSBRM_3114</name>
</gene>
<evidence type="ECO:0000259" key="5">
    <source>
        <dbReference type="Pfam" id="PF00156"/>
    </source>
</evidence>
<evidence type="ECO:0000256" key="4">
    <source>
        <dbReference type="HAMAP-Rule" id="MF_01214"/>
    </source>
</evidence>
<accession>A0A0E3QYW0</accession>
<evidence type="ECO:0000256" key="1">
    <source>
        <dbReference type="ARBA" id="ARBA00023015"/>
    </source>
</evidence>
<keyword evidence="6" id="KW-0808">Transferase</keyword>
<comment type="domain">
    <text evidence="4">Contains an N-terminal DNA-binding winged helix-turn-helix domain and a C-terminal regulatory domain (or effector binding domain) resembling phosphoribosyltransferase (PRT) domain.</text>
</comment>
<dbReference type="InterPro" id="IPR000836">
    <property type="entry name" value="PRTase_dom"/>
</dbReference>
<keyword evidence="2 4" id="KW-0238">DNA-binding</keyword>
<keyword evidence="3 4" id="KW-0804">Transcription</keyword>
<dbReference type="GO" id="GO:0004588">
    <property type="term" value="F:orotate phosphoribosyltransferase activity"/>
    <property type="evidence" value="ECO:0007669"/>
    <property type="project" value="TreeGrafter"/>
</dbReference>
<dbReference type="AlphaFoldDB" id="A0A0E3QYW0"/>
<dbReference type="Proteomes" id="UP000033033">
    <property type="component" value="Chromosome"/>
</dbReference>
<dbReference type="STRING" id="1434108.MSBRM_3114"/>
<dbReference type="KEGG" id="mby:MSBRM_3114"/>
<dbReference type="PANTHER" id="PTHR19278:SF41">
    <property type="entry name" value="PYRE-LIKE PROTEIN"/>
    <property type="match status" value="1"/>
</dbReference>
<evidence type="ECO:0000256" key="2">
    <source>
        <dbReference type="ARBA" id="ARBA00023125"/>
    </source>
</evidence>
<dbReference type="InterPro" id="IPR029057">
    <property type="entry name" value="PRTase-like"/>
</dbReference>
<evidence type="ECO:0000313" key="7">
    <source>
        <dbReference type="Proteomes" id="UP000033033"/>
    </source>
</evidence>
<reference evidence="6 7" key="1">
    <citation type="submission" date="2014-07" db="EMBL/GenBank/DDBJ databases">
        <title>Methanogenic archaea and the global carbon cycle.</title>
        <authorList>
            <person name="Henriksen J.R."/>
            <person name="Luke J."/>
            <person name="Reinhart S."/>
            <person name="Benedict M.N."/>
            <person name="Youngblut N.D."/>
            <person name="Metcalf M.E."/>
            <person name="Whitaker R.J."/>
            <person name="Metcalf W.W."/>
        </authorList>
    </citation>
    <scope>NUCLEOTIDE SEQUENCE [LARGE SCALE GENOMIC DNA]</scope>
    <source>
        <strain evidence="6 7">MS</strain>
    </source>
</reference>
<feature type="domain" description="Phosphoribosyltransferase" evidence="5">
    <location>
        <begin position="97"/>
        <end position="199"/>
    </location>
</feature>
<dbReference type="NCBIfam" id="NF002620">
    <property type="entry name" value="PRK02277.1"/>
    <property type="match status" value="1"/>
</dbReference>
<sequence>METRKYSRIKISGGHGGMKDIDDLIQKAVELQSNGLVTGQIAEELNVSRETVTWLLTRSKKEVAAPAPKDISVNWSNIGKSAKRLHNISLALCDVVLETLGKTNTEVDVVVGVAANGIPLASMMAYELGADLAIYHRKGQETASTGRKGTISRNFGSVAGKNCVIVDDVITTGSTSMEVIEQLRDMNAKPRVVVVLVDKKGVDTIFNVPIKSLLRVVRLD</sequence>
<dbReference type="GO" id="GO:0010468">
    <property type="term" value="P:regulation of gene expression"/>
    <property type="evidence" value="ECO:0007669"/>
    <property type="project" value="UniProtKB-UniRule"/>
</dbReference>
<keyword evidence="6" id="KW-0328">Glycosyltransferase</keyword>
<dbReference type="CDD" id="cd06223">
    <property type="entry name" value="PRTases_typeI"/>
    <property type="match status" value="1"/>
</dbReference>
<dbReference type="PANTHER" id="PTHR19278">
    <property type="entry name" value="OROTATE PHOSPHORIBOSYLTRANSFERASE"/>
    <property type="match status" value="1"/>
</dbReference>
<dbReference type="SUPFAM" id="SSF53271">
    <property type="entry name" value="PRTase-like"/>
    <property type="match status" value="1"/>
</dbReference>
<evidence type="ECO:0000313" key="6">
    <source>
        <dbReference type="EMBL" id="AKB56112.1"/>
    </source>
</evidence>
<proteinExistence type="inferred from homology"/>
<protein>
    <recommendedName>
        <fullName evidence="4">Transcriptional regulator GfcR</fullName>
    </recommendedName>
</protein>